<evidence type="ECO:0000313" key="2">
    <source>
        <dbReference type="Proteomes" id="UP000479114"/>
    </source>
</evidence>
<dbReference type="AlphaFoldDB" id="A0A6C0NW78"/>
<proteinExistence type="predicted"/>
<evidence type="ECO:0000313" key="1">
    <source>
        <dbReference type="EMBL" id="QHW30460.1"/>
    </source>
</evidence>
<dbReference type="RefSeq" id="WP_162639185.1">
    <property type="nucleotide sequence ID" value="NZ_CP048286.1"/>
</dbReference>
<organism evidence="1 2">
    <name type="scientific">Paenibacillus rhizovicinus</name>
    <dbReference type="NCBI Taxonomy" id="2704463"/>
    <lineage>
        <taxon>Bacteria</taxon>
        <taxon>Bacillati</taxon>
        <taxon>Bacillota</taxon>
        <taxon>Bacilli</taxon>
        <taxon>Bacillales</taxon>
        <taxon>Paenibacillaceae</taxon>
        <taxon>Paenibacillus</taxon>
    </lineage>
</organism>
<gene>
    <name evidence="1" type="ORF">GZH47_06100</name>
</gene>
<dbReference type="Proteomes" id="UP000479114">
    <property type="component" value="Chromosome"/>
</dbReference>
<accession>A0A6C0NW78</accession>
<dbReference type="EMBL" id="CP048286">
    <property type="protein sequence ID" value="QHW30460.1"/>
    <property type="molecule type" value="Genomic_DNA"/>
</dbReference>
<name>A0A6C0NW78_9BACL</name>
<reference evidence="1 2" key="1">
    <citation type="submission" date="2020-02" db="EMBL/GenBank/DDBJ databases">
        <title>Paenibacillus sp. nov., isolated from rhizosphere soil of tomato.</title>
        <authorList>
            <person name="Weon H.-Y."/>
            <person name="Lee S.A."/>
        </authorList>
    </citation>
    <scope>NUCLEOTIDE SEQUENCE [LARGE SCALE GENOMIC DNA]</scope>
    <source>
        <strain evidence="1 2">14171R-81</strain>
    </source>
</reference>
<keyword evidence="2" id="KW-1185">Reference proteome</keyword>
<dbReference type="NCBIfam" id="NF033679">
    <property type="entry name" value="DNRLRE_dom"/>
    <property type="match status" value="1"/>
</dbReference>
<dbReference type="KEGG" id="prz:GZH47_06100"/>
<protein>
    <submittedName>
        <fullName evidence="1">DNRLRE domain-containing protein</fullName>
    </submittedName>
</protein>
<sequence>MGANAGYYTSGQMPSYYIRDGGAGTTTNALIYFDLAGQIPAGATIDSATLSLYNTGNNAYIGGTVDLFRITDANNKGMWVEGNTSTAFDKTGAGWLRRAGTGDTVTTGWTNTSGSTIMDSVNGTASGNMTFATSAGWTSSTDIKSDIQAWANGSAVNQAWYMRVRSGTSINIQEVASNQYATAANRPKLTISYTTGTGSRPAGPTGYTFCANENQTCSFNGSASVAYGANGAFNYLTLTAGTPCTNAVFGDPLVGTAKACYYQTTTTPPPLSSVYLSAIQTYGNFETAGVDIKFKSLLSSETAKMFYKKTTDSTYKEGQPFTKYDGNHMARLYIACRLQNGDGSGSAWRMGRPSPELERACRLSELCLAL</sequence>